<dbReference type="PROSITE" id="PS51710">
    <property type="entry name" value="G_OBG"/>
    <property type="match status" value="1"/>
</dbReference>
<feature type="binding site" evidence="7">
    <location>
        <begin position="394"/>
        <end position="396"/>
    </location>
    <ligand>
        <name>GTP</name>
        <dbReference type="ChEBI" id="CHEBI:37565"/>
    </ligand>
</feature>
<keyword evidence="2 7" id="KW-0963">Cytoplasm</keyword>
<comment type="similarity">
    <text evidence="1 7">Belongs to the TRAFAC class OBG-HflX-like GTPase superfamily. OBG GTPase family.</text>
</comment>
<dbReference type="EC" id="3.6.5.-" evidence="7"/>
<comment type="caution">
    <text evidence="11">The sequence shown here is derived from an EMBL/GenBank/DDBJ whole genome shotgun (WGS) entry which is preliminary data.</text>
</comment>
<dbReference type="PANTHER" id="PTHR11702:SF31">
    <property type="entry name" value="MITOCHONDRIAL RIBOSOME-ASSOCIATED GTPASE 2"/>
    <property type="match status" value="1"/>
</dbReference>
<proteinExistence type="inferred from homology"/>
<dbReference type="PANTHER" id="PTHR11702">
    <property type="entry name" value="DEVELOPMENTALLY REGULATED GTP-BINDING PROTEIN-RELATED"/>
    <property type="match status" value="1"/>
</dbReference>
<evidence type="ECO:0000256" key="4">
    <source>
        <dbReference type="ARBA" id="ARBA00022801"/>
    </source>
</evidence>
<evidence type="ECO:0000259" key="9">
    <source>
        <dbReference type="PROSITE" id="PS51710"/>
    </source>
</evidence>
<dbReference type="PRINTS" id="PR00326">
    <property type="entry name" value="GTP1OBG"/>
</dbReference>
<feature type="coiled-coil region" evidence="8">
    <location>
        <begin position="315"/>
        <end position="349"/>
    </location>
</feature>
<dbReference type="GO" id="GO:0003924">
    <property type="term" value="F:GTPase activity"/>
    <property type="evidence" value="ECO:0007669"/>
    <property type="project" value="UniProtKB-UniRule"/>
</dbReference>
<dbReference type="HAMAP" id="MF_01454">
    <property type="entry name" value="GTPase_Obg"/>
    <property type="match status" value="1"/>
</dbReference>
<comment type="function">
    <text evidence="7">An essential GTPase which binds GTP, GDP and possibly (p)ppGpp with moderate affinity, with high nucleotide exchange rates and a fairly low GTP hydrolysis rate. Plays a role in control of the cell cycle, stress response, ribosome biogenesis and in those bacteria that undergo differentiation, in morphogenesis control.</text>
</comment>
<dbReference type="FunFam" id="2.70.210.12:FF:000001">
    <property type="entry name" value="GTPase Obg"/>
    <property type="match status" value="1"/>
</dbReference>
<dbReference type="Gene3D" id="2.70.210.12">
    <property type="entry name" value="GTP1/OBG domain"/>
    <property type="match status" value="1"/>
</dbReference>
<evidence type="ECO:0000256" key="3">
    <source>
        <dbReference type="ARBA" id="ARBA00022741"/>
    </source>
</evidence>
<dbReference type="GO" id="GO:0005525">
    <property type="term" value="F:GTP binding"/>
    <property type="evidence" value="ECO:0007669"/>
    <property type="project" value="UniProtKB-UniRule"/>
</dbReference>
<keyword evidence="3 7" id="KW-0547">Nucleotide-binding</keyword>
<gene>
    <name evidence="7" type="primary">obg</name>
    <name evidence="11" type="ORF">C5B42_05660</name>
</gene>
<feature type="binding site" evidence="7">
    <location>
        <begin position="274"/>
        <end position="277"/>
    </location>
    <ligand>
        <name>GTP</name>
        <dbReference type="ChEBI" id="CHEBI:37565"/>
    </ligand>
</feature>
<protein>
    <recommendedName>
        <fullName evidence="7">GTPase Obg</fullName>
        <ecNumber evidence="7">3.6.5.-</ecNumber>
    </recommendedName>
    <alternativeName>
        <fullName evidence="7">GTP-binding protein Obg</fullName>
    </alternativeName>
</protein>
<dbReference type="EMBL" id="PSRQ01000061">
    <property type="protein sequence ID" value="PWU22578.1"/>
    <property type="molecule type" value="Genomic_DNA"/>
</dbReference>
<evidence type="ECO:0000256" key="7">
    <source>
        <dbReference type="HAMAP-Rule" id="MF_01454"/>
    </source>
</evidence>
<dbReference type="InterPro" id="IPR045086">
    <property type="entry name" value="OBG_GTPase"/>
</dbReference>
<comment type="caution">
    <text evidence="7">Lacks conserved residue(s) required for the propagation of feature annotation.</text>
</comment>
<evidence type="ECO:0000256" key="2">
    <source>
        <dbReference type="ARBA" id="ARBA00022490"/>
    </source>
</evidence>
<dbReference type="GO" id="GO:0005737">
    <property type="term" value="C:cytoplasm"/>
    <property type="evidence" value="ECO:0007669"/>
    <property type="project" value="UniProtKB-SubCell"/>
</dbReference>
<feature type="domain" description="Obg" evidence="10">
    <location>
        <begin position="1"/>
        <end position="215"/>
    </location>
</feature>
<feature type="binding site" evidence="7">
    <location>
        <position position="229"/>
    </location>
    <ligand>
        <name>Mg(2+)</name>
        <dbReference type="ChEBI" id="CHEBI:18420"/>
    </ligand>
</feature>
<dbReference type="InterPro" id="IPR031167">
    <property type="entry name" value="G_OBG"/>
</dbReference>
<feature type="binding site" evidence="7">
    <location>
        <position position="249"/>
    </location>
    <ligand>
        <name>Mg(2+)</name>
        <dbReference type="ChEBI" id="CHEBI:18420"/>
    </ligand>
</feature>
<name>A0A317JM95_9BACT</name>
<feature type="binding site" evidence="7">
    <location>
        <begin position="247"/>
        <end position="251"/>
    </location>
    <ligand>
        <name>GTP</name>
        <dbReference type="ChEBI" id="CHEBI:37565"/>
    </ligand>
</feature>
<comment type="subunit">
    <text evidence="7">Monomer.</text>
</comment>
<dbReference type="PROSITE" id="PS00905">
    <property type="entry name" value="GTP1_OBG"/>
    <property type="match status" value="1"/>
</dbReference>
<dbReference type="GO" id="GO:0042254">
    <property type="term" value="P:ribosome biogenesis"/>
    <property type="evidence" value="ECO:0007669"/>
    <property type="project" value="UniProtKB-UniRule"/>
</dbReference>
<evidence type="ECO:0000256" key="5">
    <source>
        <dbReference type="ARBA" id="ARBA00022842"/>
    </source>
</evidence>
<keyword evidence="4 7" id="KW-0378">Hydrolase</keyword>
<comment type="cofactor">
    <cofactor evidence="7">
        <name>Mg(2+)</name>
        <dbReference type="ChEBI" id="CHEBI:18420"/>
    </cofactor>
</comment>
<dbReference type="InterPro" id="IPR014100">
    <property type="entry name" value="GTP-bd_Obg/CgtA"/>
</dbReference>
<dbReference type="Pfam" id="PF01018">
    <property type="entry name" value="GTP1_OBG"/>
    <property type="match status" value="2"/>
</dbReference>
<feature type="domain" description="OBG-type G" evidence="9">
    <location>
        <begin position="216"/>
        <end position="413"/>
    </location>
</feature>
<evidence type="ECO:0000256" key="6">
    <source>
        <dbReference type="ARBA" id="ARBA00023134"/>
    </source>
</evidence>
<evidence type="ECO:0000259" key="10">
    <source>
        <dbReference type="PROSITE" id="PS51883"/>
    </source>
</evidence>
<evidence type="ECO:0000313" key="12">
    <source>
        <dbReference type="Proteomes" id="UP000246104"/>
    </source>
</evidence>
<dbReference type="SUPFAM" id="SSF52540">
    <property type="entry name" value="P-loop containing nucleoside triphosphate hydrolases"/>
    <property type="match status" value="1"/>
</dbReference>
<dbReference type="InterPro" id="IPR006074">
    <property type="entry name" value="GTP1-OBG_CS"/>
</dbReference>
<dbReference type="InterPro" id="IPR027417">
    <property type="entry name" value="P-loop_NTPase"/>
</dbReference>
<dbReference type="Gene3D" id="3.40.50.300">
    <property type="entry name" value="P-loop containing nucleotide triphosphate hydrolases"/>
    <property type="match status" value="1"/>
</dbReference>
<keyword evidence="8" id="KW-0175">Coiled coil</keyword>
<dbReference type="CDD" id="cd01898">
    <property type="entry name" value="Obg"/>
    <property type="match status" value="1"/>
</dbReference>
<keyword evidence="5 7" id="KW-0460">Magnesium</keyword>
<dbReference type="PROSITE" id="PS51883">
    <property type="entry name" value="OBG"/>
    <property type="match status" value="1"/>
</dbReference>
<organism evidence="11 12">
    <name type="scientific">Candidatus Cerribacteria bacterium 'Amazon FNV 2010 28 9'</name>
    <dbReference type="NCBI Taxonomy" id="2081795"/>
    <lineage>
        <taxon>Bacteria</taxon>
        <taxon>Candidatus Cerribacteria</taxon>
    </lineage>
</organism>
<evidence type="ECO:0000256" key="1">
    <source>
        <dbReference type="ARBA" id="ARBA00007699"/>
    </source>
</evidence>
<dbReference type="InterPro" id="IPR036726">
    <property type="entry name" value="GTP1_OBG_dom_sf"/>
</dbReference>
<evidence type="ECO:0000256" key="8">
    <source>
        <dbReference type="SAM" id="Coils"/>
    </source>
</evidence>
<dbReference type="InterPro" id="IPR006169">
    <property type="entry name" value="GTP1_OBG_dom"/>
</dbReference>
<dbReference type="Pfam" id="PF01926">
    <property type="entry name" value="MMR_HSR1"/>
    <property type="match status" value="1"/>
</dbReference>
<keyword evidence="6 7" id="KW-0342">GTP-binding</keyword>
<comment type="subcellular location">
    <subcellularLocation>
        <location evidence="7">Cytoplasm</location>
    </subcellularLocation>
</comment>
<evidence type="ECO:0000313" key="11">
    <source>
        <dbReference type="EMBL" id="PWU22578.1"/>
    </source>
</evidence>
<dbReference type="PIRSF" id="PIRSF002401">
    <property type="entry name" value="GTP_bd_Obg/CgtA"/>
    <property type="match status" value="1"/>
</dbReference>
<dbReference type="InterPro" id="IPR006073">
    <property type="entry name" value="GTP-bd"/>
</dbReference>
<dbReference type="AlphaFoldDB" id="A0A317JM95"/>
<dbReference type="Proteomes" id="UP000246104">
    <property type="component" value="Unassembled WGS sequence"/>
</dbReference>
<reference evidence="11 12" key="1">
    <citation type="submission" date="2018-02" db="EMBL/GenBank/DDBJ databases">
        <title>Genomic Reconstructions from Amazon Rainforest and Pasture Soil Reveal Novel Insights into the Physiology of Candidate Phyla in Tropical Sites.</title>
        <authorList>
            <person name="Kroeger M.E."/>
            <person name="Delmont T."/>
            <person name="Eren A.M."/>
            <person name="Guo J."/>
            <person name="Meyer K.M."/>
            <person name="Khan K."/>
            <person name="Rodrigues J.L.M."/>
            <person name="Bohannan B.J.M."/>
            <person name="Tringe S."/>
            <person name="Borges C.D."/>
            <person name="Tiedje J."/>
            <person name="Tsai S.M."/>
            <person name="Nusslein K."/>
        </authorList>
    </citation>
    <scope>NUCLEOTIDE SEQUENCE [LARGE SCALE GENOMIC DNA]</scope>
    <source>
        <strain evidence="11">Amazon FNV 2010 28 9</strain>
    </source>
</reference>
<dbReference type="SUPFAM" id="SSF82051">
    <property type="entry name" value="Obg GTP-binding protein N-terminal domain"/>
    <property type="match status" value="1"/>
</dbReference>
<dbReference type="GO" id="GO:0000287">
    <property type="term" value="F:magnesium ion binding"/>
    <property type="evidence" value="ECO:0007669"/>
    <property type="project" value="InterPro"/>
</dbReference>
<sequence length="415" mass="46166">MVDLTPIYISAGDGGDGRISFLRTRYQQKGGPDGGDGGKGGSVILRADQNVQTLRDFSGKKKIEAKNGQTGGAYKQHGKDMEDVYVRLPVGTAVWRSIADFEPMRERRMYTIDEEGERKEWKRTGRDDGGKVRSHILTPTKRAGTTKMFSYHGSEVEAEFVTELLHHDDERVIARGGYGGRGNFQFRSSSHTTPRDAETGESAEKGLFFFELQSLADVGLVGFPNIGKSTLLSVLTNASPQVANYPFTTLEPNLGILQFDGKKAEERDSYVVADIPGIIEGASEGKGLGIAFLRHIERCRVLVIVLALDEYAYMEQDSEQIVQHLEEQYRQVEHELDVYEKASEQELEKQGTNHVPLSEKQRIIVLGKADLLSDEQKQHVASAFHSTPRAFFISGKTLEGIATLKNKLHEMLRSS</sequence>
<accession>A0A317JM95</accession>
<keyword evidence="7" id="KW-0479">Metal-binding</keyword>